<keyword evidence="3 5" id="KW-0663">Pyridoxal phosphate</keyword>
<sequence>MKGTVLCTKKEDSVKLGKGHAFYRDTWAEVNLNAIENNVRAISRGLPAEAGFMAVVKANAYGHGAVDVARTALHAGASTLGVAILDEALALRHAGIEAPILVLGYVRPEDAPLAVRYNITLTVFQADWIKEAASQIKPGTGSLKCHLKVDTGMGRIGLRTEEEGDALAWEVKAHDGLFLLEGIYTHFATADEIDDAYIREQHSRFAHFLEWFKNRTGIKHPVVHSANSATALRYKDYAYTLVRVGISMYGLVPSEEIAGEITVPLEEAFSLHSRITHVKRLEKGEAVSYGATYRAEKSGEWIATIPIGYADGWIRANAAGGEVLVDGRRAPIVGRICMDQMMVKLPDKVERGTKVTLIGRQGSSMISADEVACRLGTINYEIPCMISYRVPRAIYRDGALVHLHNEVF</sequence>
<comment type="function">
    <text evidence="5">Catalyzes the interconversion of L-alanine and D-alanine. May also act on other amino acids.</text>
</comment>
<evidence type="ECO:0000259" key="8">
    <source>
        <dbReference type="SMART" id="SM01005"/>
    </source>
</evidence>
<comment type="similarity">
    <text evidence="5">Belongs to the alanine racemase family.</text>
</comment>
<dbReference type="SMART" id="SM01005">
    <property type="entry name" value="Ala_racemase_C"/>
    <property type="match status" value="1"/>
</dbReference>
<dbReference type="PRINTS" id="PR00992">
    <property type="entry name" value="ALARACEMASE"/>
</dbReference>
<dbReference type="Proteomes" id="UP000248066">
    <property type="component" value="Unassembled WGS sequence"/>
</dbReference>
<dbReference type="Gene3D" id="2.40.37.10">
    <property type="entry name" value="Lyase, Ornithine Decarboxylase, Chain A, domain 1"/>
    <property type="match status" value="1"/>
</dbReference>
<dbReference type="GO" id="GO:0030632">
    <property type="term" value="P:D-alanine biosynthetic process"/>
    <property type="evidence" value="ECO:0007669"/>
    <property type="project" value="UniProtKB-UniRule"/>
</dbReference>
<feature type="binding site" evidence="5 7">
    <location>
        <position position="155"/>
    </location>
    <ligand>
        <name>substrate</name>
    </ligand>
</feature>
<evidence type="ECO:0000256" key="3">
    <source>
        <dbReference type="ARBA" id="ARBA00022898"/>
    </source>
</evidence>
<evidence type="ECO:0000313" key="9">
    <source>
        <dbReference type="EMBL" id="PYZ95477.1"/>
    </source>
</evidence>
<gene>
    <name evidence="9" type="primary">alr</name>
    <name evidence="9" type="ORF">CR205_18250</name>
</gene>
<dbReference type="SUPFAM" id="SSF51419">
    <property type="entry name" value="PLP-binding barrel"/>
    <property type="match status" value="1"/>
</dbReference>
<keyword evidence="4 5" id="KW-0413">Isomerase</keyword>
<feature type="modified residue" description="N6-(pyridoxal phosphate)lysine" evidence="5 6">
    <location>
        <position position="57"/>
    </location>
</feature>
<dbReference type="NCBIfam" id="TIGR00492">
    <property type="entry name" value="alr"/>
    <property type="match status" value="1"/>
</dbReference>
<name>A0A2W0H2Q3_9BACI</name>
<dbReference type="InterPro" id="IPR011079">
    <property type="entry name" value="Ala_racemase_C"/>
</dbReference>
<feature type="binding site" evidence="5 7">
    <location>
        <position position="338"/>
    </location>
    <ligand>
        <name>substrate</name>
    </ligand>
</feature>
<dbReference type="PANTHER" id="PTHR30511">
    <property type="entry name" value="ALANINE RACEMASE"/>
    <property type="match status" value="1"/>
</dbReference>
<dbReference type="InterPro" id="IPR029066">
    <property type="entry name" value="PLP-binding_barrel"/>
</dbReference>
<dbReference type="EMBL" id="PDOF01000004">
    <property type="protein sequence ID" value="PYZ95477.1"/>
    <property type="molecule type" value="Genomic_DNA"/>
</dbReference>
<dbReference type="GO" id="GO:0005829">
    <property type="term" value="C:cytosol"/>
    <property type="evidence" value="ECO:0007669"/>
    <property type="project" value="TreeGrafter"/>
</dbReference>
<dbReference type="Pfam" id="PF01168">
    <property type="entry name" value="Ala_racemase_N"/>
    <property type="match status" value="1"/>
</dbReference>
<keyword evidence="10" id="KW-1185">Reference proteome</keyword>
<dbReference type="Pfam" id="PF00842">
    <property type="entry name" value="Ala_racemase_C"/>
    <property type="match status" value="1"/>
</dbReference>
<comment type="caution">
    <text evidence="9">The sequence shown here is derived from an EMBL/GenBank/DDBJ whole genome shotgun (WGS) entry which is preliminary data.</text>
</comment>
<dbReference type="GO" id="GO:0009252">
    <property type="term" value="P:peptidoglycan biosynthetic process"/>
    <property type="evidence" value="ECO:0007669"/>
    <property type="project" value="TreeGrafter"/>
</dbReference>
<dbReference type="PROSITE" id="PS00395">
    <property type="entry name" value="ALANINE_RACEMASE"/>
    <property type="match status" value="1"/>
</dbReference>
<evidence type="ECO:0000256" key="1">
    <source>
        <dbReference type="ARBA" id="ARBA00000316"/>
    </source>
</evidence>
<evidence type="ECO:0000256" key="5">
    <source>
        <dbReference type="HAMAP-Rule" id="MF_01201"/>
    </source>
</evidence>
<evidence type="ECO:0000256" key="4">
    <source>
        <dbReference type="ARBA" id="ARBA00023235"/>
    </source>
</evidence>
<comment type="cofactor">
    <cofactor evidence="2 5 6">
        <name>pyridoxal 5'-phosphate</name>
        <dbReference type="ChEBI" id="CHEBI:597326"/>
    </cofactor>
</comment>
<dbReference type="InterPro" id="IPR001608">
    <property type="entry name" value="Ala_racemase_N"/>
</dbReference>
<comment type="catalytic activity">
    <reaction evidence="1 5">
        <text>L-alanine = D-alanine</text>
        <dbReference type="Rhea" id="RHEA:20249"/>
        <dbReference type="ChEBI" id="CHEBI:57416"/>
        <dbReference type="ChEBI" id="CHEBI:57972"/>
        <dbReference type="EC" id="5.1.1.1"/>
    </reaction>
</comment>
<evidence type="ECO:0000256" key="7">
    <source>
        <dbReference type="PIRSR" id="PIRSR600821-52"/>
    </source>
</evidence>
<dbReference type="OrthoDB" id="9813814at2"/>
<proteinExistence type="inferred from homology"/>
<dbReference type="FunFam" id="3.20.20.10:FF:000002">
    <property type="entry name" value="Alanine racemase"/>
    <property type="match status" value="1"/>
</dbReference>
<dbReference type="GO" id="GO:0030170">
    <property type="term" value="F:pyridoxal phosphate binding"/>
    <property type="evidence" value="ECO:0007669"/>
    <property type="project" value="UniProtKB-UniRule"/>
</dbReference>
<accession>A0A2W0H2Q3</accession>
<dbReference type="SUPFAM" id="SSF50621">
    <property type="entry name" value="Alanine racemase C-terminal domain-like"/>
    <property type="match status" value="1"/>
</dbReference>
<feature type="active site" description="Proton acceptor; specific for L-alanine" evidence="5">
    <location>
        <position position="289"/>
    </location>
</feature>
<protein>
    <recommendedName>
        <fullName evidence="5">Alanine racemase</fullName>
        <ecNumber evidence="5">5.1.1.1</ecNumber>
    </recommendedName>
</protein>
<reference evidence="9 10" key="1">
    <citation type="submission" date="2017-10" db="EMBL/GenBank/DDBJ databases">
        <title>Bacillus sp. nov., a halophilic bacterium isolated from a Yangshapao Lake.</title>
        <authorList>
            <person name="Wang H."/>
        </authorList>
    </citation>
    <scope>NUCLEOTIDE SEQUENCE [LARGE SCALE GENOMIC DNA]</scope>
    <source>
        <strain evidence="9 10">YSP-3</strain>
    </source>
</reference>
<dbReference type="GO" id="GO:0008784">
    <property type="term" value="F:alanine racemase activity"/>
    <property type="evidence" value="ECO:0007669"/>
    <property type="project" value="UniProtKB-UniRule"/>
</dbReference>
<dbReference type="EC" id="5.1.1.1" evidence="5"/>
<dbReference type="AlphaFoldDB" id="A0A2W0H2Q3"/>
<dbReference type="Gene3D" id="3.20.20.10">
    <property type="entry name" value="Alanine racemase"/>
    <property type="match status" value="1"/>
</dbReference>
<dbReference type="UniPathway" id="UPA00042">
    <property type="reaction ID" value="UER00497"/>
</dbReference>
<dbReference type="InterPro" id="IPR009006">
    <property type="entry name" value="Ala_racemase/Decarboxylase_C"/>
</dbReference>
<dbReference type="PANTHER" id="PTHR30511:SF0">
    <property type="entry name" value="ALANINE RACEMASE, CATABOLIC-RELATED"/>
    <property type="match status" value="1"/>
</dbReference>
<feature type="domain" description="Alanine racemase C-terminal" evidence="8">
    <location>
        <begin position="268"/>
        <end position="395"/>
    </location>
</feature>
<dbReference type="FunFam" id="2.40.37.10:FF:000006">
    <property type="entry name" value="Alanine racemase"/>
    <property type="match status" value="1"/>
</dbReference>
<evidence type="ECO:0000313" key="10">
    <source>
        <dbReference type="Proteomes" id="UP000248066"/>
    </source>
</evidence>
<feature type="active site" description="Proton acceptor; specific for D-alanine" evidence="5">
    <location>
        <position position="57"/>
    </location>
</feature>
<dbReference type="InterPro" id="IPR000821">
    <property type="entry name" value="Ala_racemase"/>
</dbReference>
<dbReference type="CDD" id="cd00430">
    <property type="entry name" value="PLPDE_III_AR"/>
    <property type="match status" value="1"/>
</dbReference>
<dbReference type="HAMAP" id="MF_01201">
    <property type="entry name" value="Ala_racemase"/>
    <property type="match status" value="1"/>
</dbReference>
<comment type="pathway">
    <text evidence="5">Amino-acid biosynthesis; D-alanine biosynthesis; D-alanine from L-alanine: step 1/1.</text>
</comment>
<dbReference type="InterPro" id="IPR020622">
    <property type="entry name" value="Ala_racemase_pyridoxalP-BS"/>
</dbReference>
<evidence type="ECO:0000256" key="2">
    <source>
        <dbReference type="ARBA" id="ARBA00001933"/>
    </source>
</evidence>
<organism evidence="9 10">
    <name type="scientific">Alteribacter lacisalsi</name>
    <dbReference type="NCBI Taxonomy" id="2045244"/>
    <lineage>
        <taxon>Bacteria</taxon>
        <taxon>Bacillati</taxon>
        <taxon>Bacillota</taxon>
        <taxon>Bacilli</taxon>
        <taxon>Bacillales</taxon>
        <taxon>Bacillaceae</taxon>
        <taxon>Alteribacter</taxon>
    </lineage>
</organism>
<evidence type="ECO:0000256" key="6">
    <source>
        <dbReference type="PIRSR" id="PIRSR600821-50"/>
    </source>
</evidence>